<keyword evidence="4" id="KW-1185">Reference proteome</keyword>
<evidence type="ECO:0000313" key="4">
    <source>
        <dbReference type="Proteomes" id="UP001596111"/>
    </source>
</evidence>
<dbReference type="RefSeq" id="WP_377326347.1">
    <property type="nucleotide sequence ID" value="NZ_JBHSNG010000007.1"/>
</dbReference>
<organism evidence="3 4">
    <name type="scientific">Rhodanobacter terrae</name>
    <dbReference type="NCBI Taxonomy" id="418647"/>
    <lineage>
        <taxon>Bacteria</taxon>
        <taxon>Pseudomonadati</taxon>
        <taxon>Pseudomonadota</taxon>
        <taxon>Gammaproteobacteria</taxon>
        <taxon>Lysobacterales</taxon>
        <taxon>Rhodanobacteraceae</taxon>
        <taxon>Rhodanobacter</taxon>
    </lineage>
</organism>
<evidence type="ECO:0000259" key="2">
    <source>
        <dbReference type="Pfam" id="PF19839"/>
    </source>
</evidence>
<protein>
    <submittedName>
        <fullName evidence="3">Ribbon-helix-helix protein, CopG family</fullName>
    </submittedName>
</protein>
<proteinExistence type="predicted"/>
<dbReference type="SUPFAM" id="SSF47598">
    <property type="entry name" value="Ribbon-helix-helix"/>
    <property type="match status" value="1"/>
</dbReference>
<gene>
    <name evidence="3" type="ORF">ACFPPB_08620</name>
</gene>
<dbReference type="InterPro" id="IPR045559">
    <property type="entry name" value="RHH_9"/>
</dbReference>
<comment type="caution">
    <text evidence="3">The sequence shown here is derived from an EMBL/GenBank/DDBJ whole genome shotgun (WGS) entry which is preliminary data.</text>
</comment>
<accession>A0ABW0SVV4</accession>
<reference evidence="4" key="1">
    <citation type="journal article" date="2019" name="Int. J. Syst. Evol. Microbiol.">
        <title>The Global Catalogue of Microorganisms (GCM) 10K type strain sequencing project: providing services to taxonomists for standard genome sequencing and annotation.</title>
        <authorList>
            <consortium name="The Broad Institute Genomics Platform"/>
            <consortium name="The Broad Institute Genome Sequencing Center for Infectious Disease"/>
            <person name="Wu L."/>
            <person name="Ma J."/>
        </authorList>
    </citation>
    <scope>NUCLEOTIDE SEQUENCE [LARGE SCALE GENOMIC DNA]</scope>
    <source>
        <strain evidence="4">CGMCC 1.13587</strain>
    </source>
</reference>
<dbReference type="Proteomes" id="UP001596111">
    <property type="component" value="Unassembled WGS sequence"/>
</dbReference>
<evidence type="ECO:0000256" key="1">
    <source>
        <dbReference type="SAM" id="MobiDB-lite"/>
    </source>
</evidence>
<dbReference type="EMBL" id="JBHSNG010000007">
    <property type="protein sequence ID" value="MFC5581171.1"/>
    <property type="molecule type" value="Genomic_DNA"/>
</dbReference>
<dbReference type="Pfam" id="PF19839">
    <property type="entry name" value="RHH_9"/>
    <property type="match status" value="1"/>
</dbReference>
<feature type="region of interest" description="Disordered" evidence="1">
    <location>
        <begin position="70"/>
        <end position="92"/>
    </location>
</feature>
<feature type="domain" description="Ribbon-helix-helix protein RHH" evidence="2">
    <location>
        <begin position="22"/>
        <end position="69"/>
    </location>
</feature>
<evidence type="ECO:0000313" key="3">
    <source>
        <dbReference type="EMBL" id="MFC5581171.1"/>
    </source>
</evidence>
<name>A0ABW0SVV4_9GAMM</name>
<sequence>MNGLFQPWKSLPVKIESKRMPIESRTARLTILIDPRKKAVFERLCAGEDATSSQVVRRLIREYIERRLGRPWHPEDDPEEKAAPGTTQSRPR</sequence>
<dbReference type="InterPro" id="IPR010985">
    <property type="entry name" value="Ribbon_hlx_hlx"/>
</dbReference>